<accession>A0A4P9C918</accession>
<evidence type="ECO:0000313" key="3">
    <source>
        <dbReference type="Proteomes" id="UP000218387"/>
    </source>
</evidence>
<reference evidence="2 3" key="1">
    <citation type="submission" date="2018-05" db="EMBL/GenBank/DDBJ databases">
        <title>Genome comparison of Eubacterium sp.</title>
        <authorList>
            <person name="Feng Y."/>
            <person name="Sanchez-Andrea I."/>
            <person name="Stams A.J.M."/>
            <person name="De Vos W.M."/>
        </authorList>
    </citation>
    <scope>NUCLEOTIDE SEQUENCE [LARGE SCALE GENOMIC DNA]</scope>
    <source>
        <strain evidence="2 3">YI</strain>
    </source>
</reference>
<dbReference type="Proteomes" id="UP000218387">
    <property type="component" value="Chromosome"/>
</dbReference>
<name>A0A4P9C918_EUBML</name>
<dbReference type="EMBL" id="CP029487">
    <property type="protein sequence ID" value="QCT72059.1"/>
    <property type="molecule type" value="Genomic_DNA"/>
</dbReference>
<dbReference type="InterPro" id="IPR049739">
    <property type="entry name" value="YraL-like"/>
</dbReference>
<evidence type="ECO:0000313" key="2">
    <source>
        <dbReference type="EMBL" id="QCT72059.1"/>
    </source>
</evidence>
<dbReference type="Pfam" id="PF08765">
    <property type="entry name" value="Mor"/>
    <property type="match status" value="1"/>
</dbReference>
<dbReference type="Gene3D" id="1.10.10.60">
    <property type="entry name" value="Homeodomain-like"/>
    <property type="match status" value="1"/>
</dbReference>
<dbReference type="AlphaFoldDB" id="A0A4P9C918"/>
<dbReference type="SUPFAM" id="SSF46689">
    <property type="entry name" value="Homeodomain-like"/>
    <property type="match status" value="1"/>
</dbReference>
<dbReference type="PANTHER" id="PTHR37812">
    <property type="entry name" value="MU-LIKE PROPHAGE FLUMU PROTEIN C"/>
    <property type="match status" value="1"/>
</dbReference>
<organism evidence="2 3">
    <name type="scientific">Eubacterium maltosivorans</name>
    <dbReference type="NCBI Taxonomy" id="2041044"/>
    <lineage>
        <taxon>Bacteria</taxon>
        <taxon>Bacillati</taxon>
        <taxon>Bacillota</taxon>
        <taxon>Clostridia</taxon>
        <taxon>Eubacteriales</taxon>
        <taxon>Eubacteriaceae</taxon>
        <taxon>Eubacterium</taxon>
    </lineage>
</organism>
<dbReference type="KEGG" id="emt:CPZ25_012210"/>
<dbReference type="InterPro" id="IPR052411">
    <property type="entry name" value="c-mor_Regulatory_Protein"/>
</dbReference>
<dbReference type="NCBIfam" id="NF040785">
    <property type="entry name" value="CD3324_fam"/>
    <property type="match status" value="1"/>
</dbReference>
<keyword evidence="3" id="KW-1185">Reference proteome</keyword>
<dbReference type="InterPro" id="IPR014875">
    <property type="entry name" value="Mor_transcription_activator"/>
</dbReference>
<protein>
    <recommendedName>
        <fullName evidence="1">Mor transcription activator domain-containing protein</fullName>
    </recommendedName>
</protein>
<dbReference type="PANTHER" id="PTHR37812:SF1">
    <property type="entry name" value="MU-LIKE PROPHAGE FLUMU PROTEIN C"/>
    <property type="match status" value="1"/>
</dbReference>
<feature type="domain" description="Mor transcription activator" evidence="1">
    <location>
        <begin position="10"/>
        <end position="90"/>
    </location>
</feature>
<proteinExistence type="predicted"/>
<sequence length="93" mass="10901">MSYKKATHILPRELLEKIQEYIDGEFIYIPRISDNKKVWGASTSTRQELKERNKSIYTDYLAGTSMEVLAEKYFLSLKSIQRIIGQLRKENKG</sequence>
<gene>
    <name evidence="2" type="ORF">CPZ25_012210</name>
</gene>
<dbReference type="RefSeq" id="WP_058693140.1">
    <property type="nucleotide sequence ID" value="NZ_CABJDW020000001.1"/>
</dbReference>
<dbReference type="InterPro" id="IPR009057">
    <property type="entry name" value="Homeodomain-like_sf"/>
</dbReference>
<evidence type="ECO:0000259" key="1">
    <source>
        <dbReference type="Pfam" id="PF08765"/>
    </source>
</evidence>